<evidence type="ECO:0000256" key="4">
    <source>
        <dbReference type="ARBA" id="ARBA00022857"/>
    </source>
</evidence>
<evidence type="ECO:0000256" key="2">
    <source>
        <dbReference type="ARBA" id="ARBA00022630"/>
    </source>
</evidence>
<dbReference type="PIRSF" id="PIRSF000332">
    <property type="entry name" value="FMO"/>
    <property type="match status" value="1"/>
</dbReference>
<reference evidence="6 7" key="1">
    <citation type="submission" date="2013-03" db="EMBL/GenBank/DDBJ databases">
        <title>The Genome Sequence of Cladophialophora yegresii CBS 114405.</title>
        <authorList>
            <consortium name="The Broad Institute Genomics Platform"/>
            <person name="Cuomo C."/>
            <person name="de Hoog S."/>
            <person name="Gorbushina A."/>
            <person name="Walker B."/>
            <person name="Young S.K."/>
            <person name="Zeng Q."/>
            <person name="Gargeya S."/>
            <person name="Fitzgerald M."/>
            <person name="Haas B."/>
            <person name="Abouelleil A."/>
            <person name="Allen A.W."/>
            <person name="Alvarado L."/>
            <person name="Arachchi H.M."/>
            <person name="Berlin A.M."/>
            <person name="Chapman S.B."/>
            <person name="Gainer-Dewar J."/>
            <person name="Goldberg J."/>
            <person name="Griggs A."/>
            <person name="Gujja S."/>
            <person name="Hansen M."/>
            <person name="Howarth C."/>
            <person name="Imamovic A."/>
            <person name="Ireland A."/>
            <person name="Larimer J."/>
            <person name="McCowan C."/>
            <person name="Murphy C."/>
            <person name="Pearson M."/>
            <person name="Poon T.W."/>
            <person name="Priest M."/>
            <person name="Roberts A."/>
            <person name="Saif S."/>
            <person name="Shea T."/>
            <person name="Sisk P."/>
            <person name="Sykes S."/>
            <person name="Wortman J."/>
            <person name="Nusbaum C."/>
            <person name="Birren B."/>
        </authorList>
    </citation>
    <scope>NUCLEOTIDE SEQUENCE [LARGE SCALE GENOMIC DNA]</scope>
    <source>
        <strain evidence="6 7">CBS 114405</strain>
    </source>
</reference>
<dbReference type="RefSeq" id="XP_007761472.1">
    <property type="nucleotide sequence ID" value="XM_007763282.1"/>
</dbReference>
<name>W9VEB4_9EURO</name>
<dbReference type="GeneID" id="19183857"/>
<keyword evidence="7" id="KW-1185">Reference proteome</keyword>
<evidence type="ECO:0000256" key="3">
    <source>
        <dbReference type="ARBA" id="ARBA00022827"/>
    </source>
</evidence>
<dbReference type="InterPro" id="IPR036188">
    <property type="entry name" value="FAD/NAD-bd_sf"/>
</dbReference>
<dbReference type="VEuPathDB" id="FungiDB:A1O7_09294"/>
<keyword evidence="5" id="KW-0560">Oxidoreductase</keyword>
<dbReference type="PRINTS" id="PR00370">
    <property type="entry name" value="FMOXYGENASE"/>
</dbReference>
<sequence>MADAQQPSVAVIGLGAQGVNAVKNLLEQGFRVTGFDRNDYIGGIWRYSAEHHVSALPSTIVNISRERACFTDFAFPPGTDSYPSSAQVDKYLNDYVDAFGLRPHLRLSTRVHSIKRDDAQNCWHVTVSGPSSAEPERLKFDKVVMATGPHNKAIMPDLPGLELFKGEVLHSIAFKDPKHFQGKRVMIIGASNSAADTATSLIGIASEIYLSHRHGAVVMPRHLKNGKSLDHGLSYRQFQVKDAIDSVAPWLSIRFLDGFVNKVQREEFGTFDPQWRLQPAPSLLHQNPTISDTLIPALRHGAIISTHAPRRITGDWTVELQDGSILTVDSIIFCTGYSLDYSILGRYDPTLNPNVPGGHVNDTPRLYQNIFSLDYPESLAFVGLAIIIFPAFLLSDLASMAIATLWSNRPETPSLPSHQEMEQWYAEHLRWVSSIRALSPQGKFVRLSVRSRQWLPWVTDRGGCNIDSHLGYFTADSWNLWWSDRQFYNLLAHGIYSPHFYRLFESSRPGGRTKWDGAREAIVLVNEEVRARVEKRRKEGARK</sequence>
<dbReference type="Pfam" id="PF00743">
    <property type="entry name" value="FMO-like"/>
    <property type="match status" value="1"/>
</dbReference>
<evidence type="ECO:0000313" key="6">
    <source>
        <dbReference type="EMBL" id="EXJ53957.1"/>
    </source>
</evidence>
<dbReference type="GO" id="GO:0004499">
    <property type="term" value="F:N,N-dimethylaniline monooxygenase activity"/>
    <property type="evidence" value="ECO:0007669"/>
    <property type="project" value="InterPro"/>
</dbReference>
<dbReference type="EMBL" id="AMGW01000007">
    <property type="protein sequence ID" value="EXJ53957.1"/>
    <property type="molecule type" value="Genomic_DNA"/>
</dbReference>
<proteinExistence type="inferred from homology"/>
<dbReference type="eggNOG" id="KOG1399">
    <property type="taxonomic scope" value="Eukaryota"/>
</dbReference>
<dbReference type="OrthoDB" id="66881at2759"/>
<comment type="similarity">
    <text evidence="1">Belongs to the FMO family.</text>
</comment>
<gene>
    <name evidence="6" type="ORF">A1O7_09294</name>
</gene>
<dbReference type="PROSITE" id="PS00895">
    <property type="entry name" value="3_HYDROXYISOBUT_DH"/>
    <property type="match status" value="1"/>
</dbReference>
<dbReference type="GO" id="GO:0050661">
    <property type="term" value="F:NADP binding"/>
    <property type="evidence" value="ECO:0007669"/>
    <property type="project" value="InterPro"/>
</dbReference>
<dbReference type="SUPFAM" id="SSF51905">
    <property type="entry name" value="FAD/NAD(P)-binding domain"/>
    <property type="match status" value="2"/>
</dbReference>
<evidence type="ECO:0000313" key="7">
    <source>
        <dbReference type="Proteomes" id="UP000019473"/>
    </source>
</evidence>
<dbReference type="InterPro" id="IPR020946">
    <property type="entry name" value="Flavin_mOase-like"/>
</dbReference>
<keyword evidence="3" id="KW-0274">FAD</keyword>
<accession>W9VEB4</accession>
<evidence type="ECO:0000256" key="1">
    <source>
        <dbReference type="ARBA" id="ARBA00009183"/>
    </source>
</evidence>
<dbReference type="AlphaFoldDB" id="W9VEB4"/>
<comment type="caution">
    <text evidence="6">The sequence shown here is derived from an EMBL/GenBank/DDBJ whole genome shotgun (WGS) entry which is preliminary data.</text>
</comment>
<organism evidence="6 7">
    <name type="scientific">Cladophialophora yegresii CBS 114405</name>
    <dbReference type="NCBI Taxonomy" id="1182544"/>
    <lineage>
        <taxon>Eukaryota</taxon>
        <taxon>Fungi</taxon>
        <taxon>Dikarya</taxon>
        <taxon>Ascomycota</taxon>
        <taxon>Pezizomycotina</taxon>
        <taxon>Eurotiomycetes</taxon>
        <taxon>Chaetothyriomycetidae</taxon>
        <taxon>Chaetothyriales</taxon>
        <taxon>Herpotrichiellaceae</taxon>
        <taxon>Cladophialophora</taxon>
    </lineage>
</organism>
<keyword evidence="2" id="KW-0285">Flavoprotein</keyword>
<protein>
    <recommendedName>
        <fullName evidence="8">Dimethylaniline monooxygenase (N-oxide forming)</fullName>
    </recommendedName>
</protein>
<evidence type="ECO:0000256" key="5">
    <source>
        <dbReference type="ARBA" id="ARBA00023002"/>
    </source>
</evidence>
<keyword evidence="4" id="KW-0521">NADP</keyword>
<dbReference type="Gene3D" id="3.50.50.60">
    <property type="entry name" value="FAD/NAD(P)-binding domain"/>
    <property type="match status" value="1"/>
</dbReference>
<dbReference type="GO" id="GO:0050660">
    <property type="term" value="F:flavin adenine dinucleotide binding"/>
    <property type="evidence" value="ECO:0007669"/>
    <property type="project" value="InterPro"/>
</dbReference>
<dbReference type="Proteomes" id="UP000019473">
    <property type="component" value="Unassembled WGS sequence"/>
</dbReference>
<dbReference type="InterPro" id="IPR050346">
    <property type="entry name" value="FMO-like"/>
</dbReference>
<dbReference type="PANTHER" id="PTHR23023">
    <property type="entry name" value="DIMETHYLANILINE MONOOXYGENASE"/>
    <property type="match status" value="1"/>
</dbReference>
<dbReference type="InterPro" id="IPR000960">
    <property type="entry name" value="Flavin_mOase"/>
</dbReference>
<dbReference type="InterPro" id="IPR002204">
    <property type="entry name" value="3-OH-isobutyrate_DH-rel_CS"/>
</dbReference>
<dbReference type="HOGENOM" id="CLU_006909_8_1_1"/>
<evidence type="ECO:0008006" key="8">
    <source>
        <dbReference type="Google" id="ProtNLM"/>
    </source>
</evidence>